<organism evidence="3 4">
    <name type="scientific">Parathalassolituus penaei</name>
    <dbReference type="NCBI Taxonomy" id="2997323"/>
    <lineage>
        <taxon>Bacteria</taxon>
        <taxon>Pseudomonadati</taxon>
        <taxon>Pseudomonadota</taxon>
        <taxon>Gammaproteobacteria</taxon>
        <taxon>Oceanospirillales</taxon>
        <taxon>Oceanospirillaceae</taxon>
        <taxon>Parathalassolituus</taxon>
    </lineage>
</organism>
<reference evidence="3" key="1">
    <citation type="submission" date="2022-11" db="EMBL/GenBank/DDBJ databases">
        <title>Parathalassolutuus dongxingensis gen. nov., sp. nov., a novel member of family Oceanospirillaceae isolated from a coastal shrimp pond in Guangxi, China.</title>
        <authorList>
            <person name="Chen H."/>
        </authorList>
    </citation>
    <scope>NUCLEOTIDE SEQUENCE</scope>
    <source>
        <strain evidence="3">G-43</strain>
    </source>
</reference>
<keyword evidence="4" id="KW-1185">Reference proteome</keyword>
<gene>
    <name evidence="3" type="ORF">OUO13_14865</name>
</gene>
<comment type="caution">
    <text evidence="3">The sequence shown here is derived from an EMBL/GenBank/DDBJ whole genome shotgun (WGS) entry which is preliminary data.</text>
</comment>
<dbReference type="EMBL" id="JAPNOA010000055">
    <property type="protein sequence ID" value="MCY0966468.1"/>
    <property type="molecule type" value="Genomic_DNA"/>
</dbReference>
<feature type="compositionally biased region" description="Basic and acidic residues" evidence="1">
    <location>
        <begin position="286"/>
        <end position="299"/>
    </location>
</feature>
<feature type="region of interest" description="Disordered" evidence="1">
    <location>
        <begin position="143"/>
        <end position="172"/>
    </location>
</feature>
<keyword evidence="2" id="KW-0732">Signal</keyword>
<evidence type="ECO:0000313" key="3">
    <source>
        <dbReference type="EMBL" id="MCY0966468.1"/>
    </source>
</evidence>
<feature type="compositionally biased region" description="Low complexity" evidence="1">
    <location>
        <begin position="84"/>
        <end position="106"/>
    </location>
</feature>
<dbReference type="AlphaFoldDB" id="A0A9X3EF63"/>
<feature type="chain" id="PRO_5040760614" description="Secreted protein" evidence="2">
    <location>
        <begin position="37"/>
        <end position="338"/>
    </location>
</feature>
<protein>
    <recommendedName>
        <fullName evidence="5">Secreted protein</fullName>
    </recommendedName>
</protein>
<evidence type="ECO:0008006" key="5">
    <source>
        <dbReference type="Google" id="ProtNLM"/>
    </source>
</evidence>
<feature type="signal peptide" evidence="2">
    <location>
        <begin position="1"/>
        <end position="36"/>
    </location>
</feature>
<dbReference type="Proteomes" id="UP001150830">
    <property type="component" value="Unassembled WGS sequence"/>
</dbReference>
<accession>A0A9X3EF63</accession>
<name>A0A9X3EF63_9GAMM</name>
<evidence type="ECO:0000256" key="2">
    <source>
        <dbReference type="SAM" id="SignalP"/>
    </source>
</evidence>
<dbReference type="RefSeq" id="WP_283174678.1">
    <property type="nucleotide sequence ID" value="NZ_JAPNOA010000055.1"/>
</dbReference>
<sequence length="338" mass="35396">MSIQERSVRSVRPFCVCRKLLPLAIFVGVLPTVADAEGVYVSTEQSRLESDEKYLQPEFSLKNGSKRQNWSLVSARVDGANASVESHSEGVVVSSGKASAASNAKNTRGTHDDASTSNNNLTAAQKMFGDGSVVEGQVSSAPVSSASVSSAPVDLSKPKVSTDSSSVADQSTRPTAAEAINRFVMGETGPVVGVSPRVEPVVASRPEKQGSLTTVNPVTKVSANKVATKASTKRVKAEQLEAARKLDTLPVLNSGKNILPEAPGGTEVDGAVVFTQASPPRSTEMFTRDVTGKEHEKLPLTEAEVVPSVLSTSGENDPIGALENRRSDTPLLRSAPAS</sequence>
<feature type="region of interest" description="Disordered" evidence="1">
    <location>
        <begin position="282"/>
        <end position="338"/>
    </location>
</feature>
<evidence type="ECO:0000256" key="1">
    <source>
        <dbReference type="SAM" id="MobiDB-lite"/>
    </source>
</evidence>
<feature type="compositionally biased region" description="Polar residues" evidence="1">
    <location>
        <begin position="159"/>
        <end position="172"/>
    </location>
</feature>
<feature type="region of interest" description="Disordered" evidence="1">
    <location>
        <begin position="84"/>
        <end position="118"/>
    </location>
</feature>
<proteinExistence type="predicted"/>
<feature type="compositionally biased region" description="Low complexity" evidence="1">
    <location>
        <begin position="143"/>
        <end position="153"/>
    </location>
</feature>
<evidence type="ECO:0000313" key="4">
    <source>
        <dbReference type="Proteomes" id="UP001150830"/>
    </source>
</evidence>